<evidence type="ECO:0000313" key="8">
    <source>
        <dbReference type="EMBL" id="KAK9971079.1"/>
    </source>
</evidence>
<dbReference type="InterPro" id="IPR007111">
    <property type="entry name" value="NACHT_NTPase"/>
</dbReference>
<evidence type="ECO:0000256" key="5">
    <source>
        <dbReference type="ARBA" id="ARBA00022741"/>
    </source>
</evidence>
<dbReference type="SUPFAM" id="SSF52540">
    <property type="entry name" value="P-loop containing nucleoside triphosphate hydrolases"/>
    <property type="match status" value="1"/>
</dbReference>
<proteinExistence type="inferred from homology"/>
<dbReference type="Gene3D" id="3.80.10.10">
    <property type="entry name" value="Ribonuclease Inhibitor"/>
    <property type="match status" value="2"/>
</dbReference>
<comment type="subcellular location">
    <subcellularLocation>
        <location evidence="1">Cytoplasm</location>
    </subcellularLocation>
</comment>
<feature type="domain" description="NACHT" evidence="7">
    <location>
        <begin position="79"/>
        <end position="214"/>
    </location>
</feature>
<organism evidence="8 9">
    <name type="scientific">Culter alburnus</name>
    <name type="common">Topmouth culter</name>
    <dbReference type="NCBI Taxonomy" id="194366"/>
    <lineage>
        <taxon>Eukaryota</taxon>
        <taxon>Metazoa</taxon>
        <taxon>Chordata</taxon>
        <taxon>Craniata</taxon>
        <taxon>Vertebrata</taxon>
        <taxon>Euteleostomi</taxon>
        <taxon>Actinopterygii</taxon>
        <taxon>Neopterygii</taxon>
        <taxon>Teleostei</taxon>
        <taxon>Ostariophysi</taxon>
        <taxon>Cypriniformes</taxon>
        <taxon>Xenocyprididae</taxon>
        <taxon>Xenocypridinae</taxon>
        <taxon>Culter</taxon>
    </lineage>
</organism>
<dbReference type="GO" id="GO:0005829">
    <property type="term" value="C:cytosol"/>
    <property type="evidence" value="ECO:0007669"/>
    <property type="project" value="UniProtKB-SubCell"/>
</dbReference>
<accession>A0AAW2ABU5</accession>
<comment type="caution">
    <text evidence="8">The sequence shown here is derived from an EMBL/GenBank/DDBJ whole genome shotgun (WGS) entry which is preliminary data.</text>
</comment>
<dbReference type="GO" id="GO:0005524">
    <property type="term" value="F:ATP binding"/>
    <property type="evidence" value="ECO:0007669"/>
    <property type="project" value="UniProtKB-KW"/>
</dbReference>
<dbReference type="Pfam" id="PF05729">
    <property type="entry name" value="NACHT"/>
    <property type="match status" value="1"/>
</dbReference>
<dbReference type="Pfam" id="PF13516">
    <property type="entry name" value="LRR_6"/>
    <property type="match status" value="2"/>
</dbReference>
<evidence type="ECO:0000256" key="3">
    <source>
        <dbReference type="ARBA" id="ARBA00022490"/>
    </source>
</evidence>
<keyword evidence="9" id="KW-1185">Reference proteome</keyword>
<dbReference type="Gene3D" id="3.40.50.300">
    <property type="entry name" value="P-loop containing nucleotide triphosphate hydrolases"/>
    <property type="match status" value="1"/>
</dbReference>
<dbReference type="PANTHER" id="PTHR45690">
    <property type="entry name" value="NACHT, LRR AND PYD DOMAINS-CONTAINING PROTEIN 12"/>
    <property type="match status" value="1"/>
</dbReference>
<keyword evidence="6" id="KW-0067">ATP-binding</keyword>
<dbReference type="InterPro" id="IPR001611">
    <property type="entry name" value="Leu-rich_rpt"/>
</dbReference>
<dbReference type="EMBL" id="JAWDJR010000008">
    <property type="protein sequence ID" value="KAK9971079.1"/>
    <property type="molecule type" value="Genomic_DNA"/>
</dbReference>
<keyword evidence="5" id="KW-0547">Nucleotide-binding</keyword>
<sequence>MRNNVQQWHKEALRNSVLNSTLPNSLLGGQPVREVIQRGHYTPLSVSACEHAYGRVQRGDWEAFEDVISREFPPGSVGRRVVLHGGVGMGKTTVVEKVIWDWATGTRLQHYTLLLRVPVLEPAALEGKFVSLQSMLGRTHTQISSETLAGALQSPQSLLLVLDGLEQLQDLLCTPSSSSSLVSDIQQEASGSVLLCSLLHGSLLPGASMLITSREQVKLESLRCFKVVGFSQSQKRMFFQKFFGDVDLSERIFQQSEQALGVHEQCFRPAFCWTLCSVFKTQFESKNTPPETLTHLLSIITHTLLQKQKMHVEETREIVLGLGKLTNPVCSYNDVCSFLHRPVLSAFLCISGDVTSPDTTFSFLSPVMQEFLLATSFYLDQSVQISDERSDLYYTFLVGLSDSVQRKPIEDSVGRFDESRMSAFSQWMMGYVSTVLAGGDAPKHFSVFRLLQHARNSSLVKESVSKSQWRHVSYSEMQEPDCAALSYVVSCVGEMEHMNLYRGVLTDEQAKKLIPALRLSKSIGLSQSRLNSASITHLATALAEGRTTTLDFAYSTLEKESVKTLCHALTRSALQSLNLCGCSLDAADCEALAKMLSGGSRLRVLNLCGNKLEDQGLIHLSSALENCRLEEINLDGCSLTAASMFALSSALNNGFSELRMLNLSRNSLMDDGMELISQVIQKRRLNTLKASDCELTGSCCPSLAAALQSEKCCLTELDVSVNELGQSGVMQICEALMSPNCTLEILDLSRCEMTEEVFRVLGSILTSGASRLISLSVGLNDVGDTGAKHMWAALRHKNCKLQHLDLEMLSLTDACVDELCESVAASSTLSTLILKNNQMTDSAVPQLVELMLGRPQMKELNVKYNDFSEDVFDLMETCPNIVY</sequence>
<evidence type="ECO:0000256" key="4">
    <source>
        <dbReference type="ARBA" id="ARBA00022737"/>
    </source>
</evidence>
<dbReference type="SMART" id="SM00368">
    <property type="entry name" value="LRR_RI"/>
    <property type="match status" value="9"/>
</dbReference>
<reference evidence="8 9" key="1">
    <citation type="submission" date="2024-05" db="EMBL/GenBank/DDBJ databases">
        <title>A high-quality chromosomal-level genome assembly of Topmouth culter (Culter alburnus).</title>
        <authorList>
            <person name="Zhao H."/>
        </authorList>
    </citation>
    <scope>NUCLEOTIDE SEQUENCE [LARGE SCALE GENOMIC DNA]</scope>
    <source>
        <strain evidence="8">CATC2023</strain>
        <tissue evidence="8">Muscle</tissue>
    </source>
</reference>
<dbReference type="InterPro" id="IPR032675">
    <property type="entry name" value="LRR_dom_sf"/>
</dbReference>
<keyword evidence="3" id="KW-0963">Cytoplasm</keyword>
<dbReference type="InterPro" id="IPR027417">
    <property type="entry name" value="P-loop_NTPase"/>
</dbReference>
<evidence type="ECO:0000313" key="9">
    <source>
        <dbReference type="Proteomes" id="UP001479290"/>
    </source>
</evidence>
<dbReference type="SUPFAM" id="SSF52047">
    <property type="entry name" value="RNI-like"/>
    <property type="match status" value="1"/>
</dbReference>
<evidence type="ECO:0000259" key="7">
    <source>
        <dbReference type="PROSITE" id="PS50837"/>
    </source>
</evidence>
<dbReference type="PANTHER" id="PTHR45690:SF19">
    <property type="entry name" value="NACHT, LRR AND PYD DOMAINS-CONTAINING PROTEIN 3"/>
    <property type="match status" value="1"/>
</dbReference>
<dbReference type="AlphaFoldDB" id="A0AAW2ABU5"/>
<dbReference type="Proteomes" id="UP001479290">
    <property type="component" value="Unassembled WGS sequence"/>
</dbReference>
<comment type="similarity">
    <text evidence="2">Belongs to the NLRP family.</text>
</comment>
<evidence type="ECO:0000256" key="2">
    <source>
        <dbReference type="ARBA" id="ARBA00008665"/>
    </source>
</evidence>
<dbReference type="PROSITE" id="PS50837">
    <property type="entry name" value="NACHT"/>
    <property type="match status" value="1"/>
</dbReference>
<gene>
    <name evidence="8" type="ORF">ABG768_026974</name>
</gene>
<evidence type="ECO:0000256" key="6">
    <source>
        <dbReference type="ARBA" id="ARBA00022840"/>
    </source>
</evidence>
<keyword evidence="4" id="KW-0677">Repeat</keyword>
<name>A0AAW2ABU5_CULAL</name>
<dbReference type="InterPro" id="IPR050637">
    <property type="entry name" value="NLRP_innate_immun_reg"/>
</dbReference>
<protein>
    <recommendedName>
        <fullName evidence="7">NACHT domain-containing protein</fullName>
    </recommendedName>
</protein>
<evidence type="ECO:0000256" key="1">
    <source>
        <dbReference type="ARBA" id="ARBA00004496"/>
    </source>
</evidence>